<evidence type="ECO:0000313" key="2">
    <source>
        <dbReference type="Proteomes" id="UP000293519"/>
    </source>
</evidence>
<dbReference type="SUPFAM" id="SSF49899">
    <property type="entry name" value="Concanavalin A-like lectins/glucanases"/>
    <property type="match status" value="1"/>
</dbReference>
<accession>A0A4Q7LH18</accession>
<dbReference type="InterPro" id="IPR009784">
    <property type="entry name" value="DUF1349"/>
</dbReference>
<dbReference type="Proteomes" id="UP000293519">
    <property type="component" value="Unassembled WGS sequence"/>
</dbReference>
<dbReference type="PANTHER" id="PTHR35332:SF2">
    <property type="entry name" value="REGULATION OF ENOLASE PROTEIN 1"/>
    <property type="match status" value="1"/>
</dbReference>
<dbReference type="AlphaFoldDB" id="A0A4Q7LH18"/>
<dbReference type="PANTHER" id="PTHR35332">
    <property type="entry name" value="REGULATION OF ENOLASE PROTEIN 1"/>
    <property type="match status" value="1"/>
</dbReference>
<dbReference type="InterPro" id="IPR013320">
    <property type="entry name" value="ConA-like_dom_sf"/>
</dbReference>
<proteinExistence type="predicted"/>
<dbReference type="Pfam" id="PF07081">
    <property type="entry name" value="DUF1349"/>
    <property type="match status" value="1"/>
</dbReference>
<organism evidence="1 2">
    <name type="scientific">Microcella putealis</name>
    <dbReference type="NCBI Taxonomy" id="337005"/>
    <lineage>
        <taxon>Bacteria</taxon>
        <taxon>Bacillati</taxon>
        <taxon>Actinomycetota</taxon>
        <taxon>Actinomycetes</taxon>
        <taxon>Micrococcales</taxon>
        <taxon>Microbacteriaceae</taxon>
        <taxon>Microcella</taxon>
    </lineage>
</organism>
<dbReference type="RefSeq" id="WP_130486227.1">
    <property type="nucleotide sequence ID" value="NZ_SGWW01000006.1"/>
</dbReference>
<evidence type="ECO:0000313" key="1">
    <source>
        <dbReference type="EMBL" id="RZS53504.1"/>
    </source>
</evidence>
<name>A0A4Q7LH18_9MICO</name>
<dbReference type="Gene3D" id="2.60.120.200">
    <property type="match status" value="1"/>
</dbReference>
<evidence type="ECO:0008006" key="3">
    <source>
        <dbReference type="Google" id="ProtNLM"/>
    </source>
</evidence>
<protein>
    <recommendedName>
        <fullName evidence="3">DUF1349 domain-containing protein</fullName>
    </recommendedName>
</protein>
<reference evidence="1 2" key="1">
    <citation type="journal article" date="2015" name="Stand. Genomic Sci.">
        <title>Genomic Encyclopedia of Bacterial and Archaeal Type Strains, Phase III: the genomes of soil and plant-associated and newly described type strains.</title>
        <authorList>
            <person name="Whitman W.B."/>
            <person name="Woyke T."/>
            <person name="Klenk H.P."/>
            <person name="Zhou Y."/>
            <person name="Lilburn T.G."/>
            <person name="Beck B.J."/>
            <person name="De Vos P."/>
            <person name="Vandamme P."/>
            <person name="Eisen J.A."/>
            <person name="Garrity G."/>
            <person name="Hugenholtz P."/>
            <person name="Kyrpides N.C."/>
        </authorList>
    </citation>
    <scope>NUCLEOTIDE SEQUENCE [LARGE SCALE GENOMIC DNA]</scope>
    <source>
        <strain evidence="1 2">CV2</strain>
    </source>
</reference>
<comment type="caution">
    <text evidence="1">The sequence shown here is derived from an EMBL/GenBank/DDBJ whole genome shotgun (WGS) entry which is preliminary data.</text>
</comment>
<dbReference type="OrthoDB" id="9814707at2"/>
<gene>
    <name evidence="1" type="ORF">EV141_2454</name>
</gene>
<keyword evidence="2" id="KW-1185">Reference proteome</keyword>
<dbReference type="EMBL" id="SGWW01000006">
    <property type="protein sequence ID" value="RZS53504.1"/>
    <property type="molecule type" value="Genomic_DNA"/>
</dbReference>
<sequence length="206" mass="22478">MSAPDRRIAFDAADAAWSRDPVTHRLDGERLTVEAAEGSDWWRDTAYGFRHDNGHALLRPWAAGTAVEVAFALDGFTEQFDQAGLYIAVDDSIWLKAGVELADGHPQLGAVVTVGASDWSTGRLDEAIGRAVRVRASRFTDAVVIRARIEDAGGENPGDWRLVRVARFPHTDARIGPVLCAPTRAGLTVTFTDWRETAEDAALHDE</sequence>